<evidence type="ECO:0000259" key="2">
    <source>
        <dbReference type="Pfam" id="PF00144"/>
    </source>
</evidence>
<dbReference type="InterPro" id="IPR050789">
    <property type="entry name" value="Diverse_Enzym_Activities"/>
</dbReference>
<protein>
    <submittedName>
        <fullName evidence="3">Serine hydrolase domain-containing protein</fullName>
        <ecNumber evidence="3">3.-.-.-</ecNumber>
    </submittedName>
</protein>
<dbReference type="Proteomes" id="UP001589619">
    <property type="component" value="Unassembled WGS sequence"/>
</dbReference>
<reference evidence="3 4" key="1">
    <citation type="submission" date="2024-09" db="EMBL/GenBank/DDBJ databases">
        <authorList>
            <person name="Sun Q."/>
            <person name="Mori K."/>
        </authorList>
    </citation>
    <scope>NUCLEOTIDE SEQUENCE [LARGE SCALE GENOMIC DNA]</scope>
    <source>
        <strain evidence="3 4">JCM 12520</strain>
    </source>
</reference>
<keyword evidence="1 3" id="KW-0378">Hydrolase</keyword>
<feature type="domain" description="Beta-lactamase-related" evidence="2">
    <location>
        <begin position="24"/>
        <end position="354"/>
    </location>
</feature>
<dbReference type="RefSeq" id="WP_344904291.1">
    <property type="nucleotide sequence ID" value="NZ_BAAAYO010000002.1"/>
</dbReference>
<dbReference type="InterPro" id="IPR001466">
    <property type="entry name" value="Beta-lactam-related"/>
</dbReference>
<organism evidence="3 4">
    <name type="scientific">Paenibacillus hodogayensis</name>
    <dbReference type="NCBI Taxonomy" id="279208"/>
    <lineage>
        <taxon>Bacteria</taxon>
        <taxon>Bacillati</taxon>
        <taxon>Bacillota</taxon>
        <taxon>Bacilli</taxon>
        <taxon>Bacillales</taxon>
        <taxon>Paenibacillaceae</taxon>
        <taxon>Paenibacillus</taxon>
    </lineage>
</organism>
<dbReference type="PANTHER" id="PTHR43283">
    <property type="entry name" value="BETA-LACTAMASE-RELATED"/>
    <property type="match status" value="1"/>
</dbReference>
<dbReference type="Pfam" id="PF00144">
    <property type="entry name" value="Beta-lactamase"/>
    <property type="match status" value="1"/>
</dbReference>
<name>A0ABV5W8R3_9BACL</name>
<dbReference type="Gene3D" id="3.40.710.10">
    <property type="entry name" value="DD-peptidase/beta-lactamase superfamily"/>
    <property type="match status" value="1"/>
</dbReference>
<dbReference type="EMBL" id="JBHMAG010000029">
    <property type="protein sequence ID" value="MFB9756785.1"/>
    <property type="molecule type" value="Genomic_DNA"/>
</dbReference>
<keyword evidence="4" id="KW-1185">Reference proteome</keyword>
<evidence type="ECO:0000256" key="1">
    <source>
        <dbReference type="ARBA" id="ARBA00022801"/>
    </source>
</evidence>
<gene>
    <name evidence="3" type="ORF">ACFFNY_34900</name>
</gene>
<dbReference type="InterPro" id="IPR012338">
    <property type="entry name" value="Beta-lactam/transpept-like"/>
</dbReference>
<accession>A0ABV5W8R3</accession>
<comment type="caution">
    <text evidence="3">The sequence shown here is derived from an EMBL/GenBank/DDBJ whole genome shotgun (WGS) entry which is preliminary data.</text>
</comment>
<dbReference type="GO" id="GO:0016787">
    <property type="term" value="F:hydrolase activity"/>
    <property type="evidence" value="ECO:0007669"/>
    <property type="project" value="UniProtKB-KW"/>
</dbReference>
<evidence type="ECO:0000313" key="4">
    <source>
        <dbReference type="Proteomes" id="UP001589619"/>
    </source>
</evidence>
<dbReference type="PANTHER" id="PTHR43283:SF11">
    <property type="entry name" value="BETA-LACTAMASE-RELATED DOMAIN-CONTAINING PROTEIN"/>
    <property type="match status" value="1"/>
</dbReference>
<evidence type="ECO:0000313" key="3">
    <source>
        <dbReference type="EMBL" id="MFB9756785.1"/>
    </source>
</evidence>
<sequence length="376" mass="39781">MSELHTSTAVQANMDPERIGDAFRLLDEAVARGDTPGGAALIGRHGRIAGVHTAGQAHTSATSGSDGDGSIAVKTDTIYDCASLTKVVATLPLILLLTDRGRLRLGDPVAEYIPAFAAAGKSAVTVKQLLSHTSGLLSHKDLYSHGWSPDEVKAHIYAQPLEYEPGTKMVYSDLGFITLGEIASVLFGEPLAAAATKHVFEPLGMTDTRYLPSEELLPRIAATEYDDALDRHKWGEVHDENCGALGGASGHAGLFSTAGDLAKYAAMWLAGGKGGQGRLLSEAAVATAIRSHTDGLPANRGLGWVLQGDPWDASGDLLSPRCFGHTGFTGTSIWMDPAKDCFAVLLTNRVHYGREKSVVRLRNCFHNVVAAACLPE</sequence>
<proteinExistence type="predicted"/>
<dbReference type="EC" id="3.-.-.-" evidence="3"/>
<dbReference type="SUPFAM" id="SSF56601">
    <property type="entry name" value="beta-lactamase/transpeptidase-like"/>
    <property type="match status" value="1"/>
</dbReference>